<dbReference type="Proteomes" id="UP000199017">
    <property type="component" value="Unassembled WGS sequence"/>
</dbReference>
<evidence type="ECO:0000259" key="1">
    <source>
        <dbReference type="PROSITE" id="PS50206"/>
    </source>
</evidence>
<dbReference type="CDD" id="cd00158">
    <property type="entry name" value="RHOD"/>
    <property type="match status" value="1"/>
</dbReference>
<keyword evidence="2" id="KW-0808">Transferase</keyword>
<dbReference type="AlphaFoldDB" id="A0A1G8J2S1"/>
<dbReference type="SUPFAM" id="SSF52821">
    <property type="entry name" value="Rhodanese/Cell cycle control phosphatase"/>
    <property type="match status" value="1"/>
</dbReference>
<evidence type="ECO:0000313" key="2">
    <source>
        <dbReference type="EMBL" id="SDI25514.1"/>
    </source>
</evidence>
<dbReference type="InterPro" id="IPR001763">
    <property type="entry name" value="Rhodanese-like_dom"/>
</dbReference>
<accession>A0A1G8J2S1</accession>
<feature type="domain" description="Rhodanese" evidence="1">
    <location>
        <begin position="23"/>
        <end position="111"/>
    </location>
</feature>
<dbReference type="STRING" id="930129.SAMN05216352_10616"/>
<sequence length="124" mass="14281">MAYDLEGIEQIEKEELKRLYETEEKSPIIIDVREPSEYIEGHIPGVPLLPMNQVPEVIDQIKKDESYVLVCRSGSRSHHTALYFKDNGIVNVKNFAGGMLAWDNETETGMENPVEEIEQLYNKR</sequence>
<dbReference type="OrthoDB" id="9800872at2"/>
<keyword evidence="3" id="KW-1185">Reference proteome</keyword>
<dbReference type="InterPro" id="IPR050229">
    <property type="entry name" value="GlpE_sulfurtransferase"/>
</dbReference>
<protein>
    <submittedName>
        <fullName evidence="2">Rhodanese-related sulfurtransferase</fullName>
    </submittedName>
</protein>
<name>A0A1G8J2S1_9BACI</name>
<gene>
    <name evidence="2" type="ORF">SAMN05216352_10616</name>
</gene>
<organism evidence="2 3">
    <name type="scientific">Alteribacillus bidgolensis</name>
    <dbReference type="NCBI Taxonomy" id="930129"/>
    <lineage>
        <taxon>Bacteria</taxon>
        <taxon>Bacillati</taxon>
        <taxon>Bacillota</taxon>
        <taxon>Bacilli</taxon>
        <taxon>Bacillales</taxon>
        <taxon>Bacillaceae</taxon>
        <taxon>Alteribacillus</taxon>
    </lineage>
</organism>
<dbReference type="EMBL" id="FNDU01000006">
    <property type="protein sequence ID" value="SDI25514.1"/>
    <property type="molecule type" value="Genomic_DNA"/>
</dbReference>
<dbReference type="SMART" id="SM00450">
    <property type="entry name" value="RHOD"/>
    <property type="match status" value="1"/>
</dbReference>
<reference evidence="2 3" key="1">
    <citation type="submission" date="2016-10" db="EMBL/GenBank/DDBJ databases">
        <authorList>
            <person name="de Groot N.N."/>
        </authorList>
    </citation>
    <scope>NUCLEOTIDE SEQUENCE [LARGE SCALE GENOMIC DNA]</scope>
    <source>
        <strain evidence="3">P4B,CCM 7963,CECT 7998,DSM 25260,IBRC-M 10614,KCTC 13821</strain>
    </source>
</reference>
<dbReference type="Pfam" id="PF00581">
    <property type="entry name" value="Rhodanese"/>
    <property type="match status" value="1"/>
</dbReference>
<dbReference type="PROSITE" id="PS50206">
    <property type="entry name" value="RHODANESE_3"/>
    <property type="match status" value="1"/>
</dbReference>
<dbReference type="InterPro" id="IPR036873">
    <property type="entry name" value="Rhodanese-like_dom_sf"/>
</dbReference>
<proteinExistence type="predicted"/>
<dbReference type="RefSeq" id="WP_091584875.1">
    <property type="nucleotide sequence ID" value="NZ_FNDU01000006.1"/>
</dbReference>
<dbReference type="PANTHER" id="PTHR43031:SF17">
    <property type="entry name" value="SULFURTRANSFERASE YTWF-RELATED"/>
    <property type="match status" value="1"/>
</dbReference>
<dbReference type="PANTHER" id="PTHR43031">
    <property type="entry name" value="FAD-DEPENDENT OXIDOREDUCTASE"/>
    <property type="match status" value="1"/>
</dbReference>
<dbReference type="Gene3D" id="3.40.250.10">
    <property type="entry name" value="Rhodanese-like domain"/>
    <property type="match status" value="1"/>
</dbReference>
<evidence type="ECO:0000313" key="3">
    <source>
        <dbReference type="Proteomes" id="UP000199017"/>
    </source>
</evidence>
<dbReference type="GO" id="GO:0016740">
    <property type="term" value="F:transferase activity"/>
    <property type="evidence" value="ECO:0007669"/>
    <property type="project" value="UniProtKB-KW"/>
</dbReference>